<dbReference type="GO" id="GO:0003700">
    <property type="term" value="F:DNA-binding transcription factor activity"/>
    <property type="evidence" value="ECO:0007669"/>
    <property type="project" value="TreeGrafter"/>
</dbReference>
<name>A0A1G6RNU1_9BURK</name>
<dbReference type="PANTHER" id="PTHR24567">
    <property type="entry name" value="CRP FAMILY TRANSCRIPTIONAL REGULATORY PROTEIN"/>
    <property type="match status" value="1"/>
</dbReference>
<gene>
    <name evidence="2" type="ORF">SAMN05192589_104192</name>
</gene>
<protein>
    <submittedName>
        <fullName evidence="2">Cyclic nucleotide-binding domain-containing protein</fullName>
    </submittedName>
</protein>
<dbReference type="STRING" id="187868.SAMN05192589_104192"/>
<organism evidence="2 3">
    <name type="scientific">Paracidovorax valerianellae</name>
    <dbReference type="NCBI Taxonomy" id="187868"/>
    <lineage>
        <taxon>Bacteria</taxon>
        <taxon>Pseudomonadati</taxon>
        <taxon>Pseudomonadota</taxon>
        <taxon>Betaproteobacteria</taxon>
        <taxon>Burkholderiales</taxon>
        <taxon>Comamonadaceae</taxon>
        <taxon>Paracidovorax</taxon>
    </lineage>
</organism>
<dbReference type="PANTHER" id="PTHR24567:SF74">
    <property type="entry name" value="HTH-TYPE TRANSCRIPTIONAL REGULATOR ARCR"/>
    <property type="match status" value="1"/>
</dbReference>
<accession>A0A1G6RNU1</accession>
<dbReference type="InterPro" id="IPR014710">
    <property type="entry name" value="RmlC-like_jellyroll"/>
</dbReference>
<dbReference type="InterPro" id="IPR050397">
    <property type="entry name" value="Env_Response_Regulators"/>
</dbReference>
<evidence type="ECO:0000313" key="2">
    <source>
        <dbReference type="EMBL" id="SDD06091.1"/>
    </source>
</evidence>
<dbReference type="SUPFAM" id="SSF51206">
    <property type="entry name" value="cAMP-binding domain-like"/>
    <property type="match status" value="1"/>
</dbReference>
<dbReference type="Gene3D" id="2.60.120.10">
    <property type="entry name" value="Jelly Rolls"/>
    <property type="match status" value="1"/>
</dbReference>
<dbReference type="EMBL" id="FMZC01000004">
    <property type="protein sequence ID" value="SDD06091.1"/>
    <property type="molecule type" value="Genomic_DNA"/>
</dbReference>
<dbReference type="SMART" id="SM00100">
    <property type="entry name" value="cNMP"/>
    <property type="match status" value="1"/>
</dbReference>
<proteinExistence type="predicted"/>
<dbReference type="RefSeq" id="WP_092742476.1">
    <property type="nucleotide sequence ID" value="NZ_FMZC01000004.1"/>
</dbReference>
<feature type="domain" description="Cyclic nucleotide-binding" evidence="1">
    <location>
        <begin position="30"/>
        <end position="131"/>
    </location>
</feature>
<reference evidence="2 3" key="1">
    <citation type="submission" date="2016-10" db="EMBL/GenBank/DDBJ databases">
        <authorList>
            <person name="de Groot N.N."/>
        </authorList>
    </citation>
    <scope>NUCLEOTIDE SEQUENCE [LARGE SCALE GENOMIC DNA]</scope>
    <source>
        <strain evidence="2 3">DSM 16619</strain>
    </source>
</reference>
<dbReference type="InterPro" id="IPR018490">
    <property type="entry name" value="cNMP-bd_dom_sf"/>
</dbReference>
<dbReference type="AlphaFoldDB" id="A0A1G6RNU1"/>
<dbReference type="CDD" id="cd00038">
    <property type="entry name" value="CAP_ED"/>
    <property type="match status" value="1"/>
</dbReference>
<sequence length="164" mass="17756">MNAVLSTHPQKMDLTGLVQAIAQAPAEDSMMNPLTTEQWDLLSGYLLPMSLTTGHTLFTQGASDRTLYFVESGSLSVHYEDEKDRLRLAIVGPGSVVGESAFFSHKPRTATVQAGAPSKLWNLTALRFSELSNRQPAVALSLAMAVGSVLSKRLGNRRRRVAAT</sequence>
<dbReference type="PROSITE" id="PS50042">
    <property type="entry name" value="CNMP_BINDING_3"/>
    <property type="match status" value="1"/>
</dbReference>
<dbReference type="Proteomes" id="UP000198781">
    <property type="component" value="Unassembled WGS sequence"/>
</dbReference>
<keyword evidence="3" id="KW-1185">Reference proteome</keyword>
<evidence type="ECO:0000259" key="1">
    <source>
        <dbReference type="PROSITE" id="PS50042"/>
    </source>
</evidence>
<evidence type="ECO:0000313" key="3">
    <source>
        <dbReference type="Proteomes" id="UP000198781"/>
    </source>
</evidence>
<dbReference type="OrthoDB" id="8900094at2"/>
<dbReference type="GO" id="GO:0005829">
    <property type="term" value="C:cytosol"/>
    <property type="evidence" value="ECO:0007669"/>
    <property type="project" value="TreeGrafter"/>
</dbReference>
<dbReference type="InterPro" id="IPR000595">
    <property type="entry name" value="cNMP-bd_dom"/>
</dbReference>
<dbReference type="Pfam" id="PF00027">
    <property type="entry name" value="cNMP_binding"/>
    <property type="match status" value="1"/>
</dbReference>